<accession>A0A1U7CY43</accession>
<organism evidence="1 2">
    <name type="scientific">Paludisphaera borealis</name>
    <dbReference type="NCBI Taxonomy" id="1387353"/>
    <lineage>
        <taxon>Bacteria</taxon>
        <taxon>Pseudomonadati</taxon>
        <taxon>Planctomycetota</taxon>
        <taxon>Planctomycetia</taxon>
        <taxon>Isosphaerales</taxon>
        <taxon>Isosphaeraceae</taxon>
        <taxon>Paludisphaera</taxon>
    </lineage>
</organism>
<dbReference type="RefSeq" id="WP_076350157.1">
    <property type="nucleotide sequence ID" value="NZ_CP019082.1"/>
</dbReference>
<evidence type="ECO:0000313" key="2">
    <source>
        <dbReference type="Proteomes" id="UP000186309"/>
    </source>
</evidence>
<reference evidence="2" key="1">
    <citation type="submission" date="2016-12" db="EMBL/GenBank/DDBJ databases">
        <title>Comparative genomics of four Isosphaeraceae planctomycetes: a common pool of plasmids and glycoside hydrolase genes.</title>
        <authorList>
            <person name="Ivanova A."/>
        </authorList>
    </citation>
    <scope>NUCLEOTIDE SEQUENCE [LARGE SCALE GENOMIC DNA]</scope>
    <source>
        <strain evidence="2">PX4</strain>
    </source>
</reference>
<dbReference type="EMBL" id="CP019082">
    <property type="protein sequence ID" value="APW63855.1"/>
    <property type="molecule type" value="Genomic_DNA"/>
</dbReference>
<dbReference type="OrthoDB" id="894286at2"/>
<proteinExistence type="predicted"/>
<dbReference type="STRING" id="1387353.BSF38_05435"/>
<name>A0A1U7CY43_9BACT</name>
<sequence>MRYLLEARVRPDRRTELLRALEAGTFGEGFPYGDLGEVLSKGLVDDSGTIRGEIVVVPERGTMMGDRSRLHDAGRQIHQPWQVKRWLLCRLEFNGRRRVVVAPDRYTELFFLDEATGLAAGHQPCFECRRKSYNAFVDAWAAGNPNNLGTIRPTAASIDERLHAERVGPGRSKRTFKAKMDDLPDGVFVTLGEVGDRAHLLWERRLLAWPPGMCSLSASAADW</sequence>
<evidence type="ECO:0000313" key="1">
    <source>
        <dbReference type="EMBL" id="APW63855.1"/>
    </source>
</evidence>
<dbReference type="Proteomes" id="UP000186309">
    <property type="component" value="Chromosome"/>
</dbReference>
<dbReference type="KEGG" id="pbor:BSF38_05435"/>
<dbReference type="AlphaFoldDB" id="A0A1U7CY43"/>
<gene>
    <name evidence="1" type="ORF">BSF38_05435</name>
</gene>
<protein>
    <submittedName>
        <fullName evidence="1">Uncharacterized protein</fullName>
    </submittedName>
</protein>
<keyword evidence="2" id="KW-1185">Reference proteome</keyword>